<keyword evidence="3" id="KW-1185">Reference proteome</keyword>
<name>A0ABX0D5E8_9MICC</name>
<dbReference type="Proteomes" id="UP000479226">
    <property type="component" value="Unassembled WGS sequence"/>
</dbReference>
<proteinExistence type="predicted"/>
<gene>
    <name evidence="2" type="ORF">G6N77_01325</name>
</gene>
<evidence type="ECO:0000313" key="3">
    <source>
        <dbReference type="Proteomes" id="UP000479226"/>
    </source>
</evidence>
<comment type="caution">
    <text evidence="2">The sequence shown here is derived from an EMBL/GenBank/DDBJ whole genome shotgun (WGS) entry which is preliminary data.</text>
</comment>
<evidence type="ECO:0008006" key="4">
    <source>
        <dbReference type="Google" id="ProtNLM"/>
    </source>
</evidence>
<accession>A0ABX0D5E8</accession>
<protein>
    <recommendedName>
        <fullName evidence="4">DUF4238 domain-containing protein</fullName>
    </recommendedName>
</protein>
<reference evidence="2 3" key="1">
    <citation type="submission" date="2020-02" db="EMBL/GenBank/DDBJ databases">
        <title>Genome sequence of the type strain DSM 27180 of Arthrobacter silviterrae.</title>
        <authorList>
            <person name="Gao J."/>
            <person name="Sun J."/>
        </authorList>
    </citation>
    <scope>NUCLEOTIDE SEQUENCE [LARGE SCALE GENOMIC DNA]</scope>
    <source>
        <strain evidence="2 3">DSM 27180</strain>
    </source>
</reference>
<dbReference type="EMBL" id="JAAKZI010000001">
    <property type="protein sequence ID" value="NGN82109.1"/>
    <property type="molecule type" value="Genomic_DNA"/>
</dbReference>
<dbReference type="RefSeq" id="WP_165180180.1">
    <property type="nucleotide sequence ID" value="NZ_JAAKZI010000001.1"/>
</dbReference>
<sequence length="300" mass="33631">MALFRRKPKDPDATFPQLTRQQGETMRRICVETLTGMGHAVELAEDHVALSDGRMFGLETIARTMPKAPEREWKDMIEDYFARMTAKTGRSILDQMPAEELLARTTAKIIDPTLITEEDGDRHYKYTQWVGLLPLVMAYDGEETVNYLRDDHVERVGEDLAWRTAYANLLAEGTGTPQQATGTDGASFLGIMGESLFQSTWLAYPADLLQALELTAGPKGILMSVPAATALNLHVINDDTSVKDLFFMTQVTRAQYDDMPHSLSPHLYWWNGGPVQPITEVFEGDLAMTLPDELEYLLSK</sequence>
<feature type="region of interest" description="Disordered" evidence="1">
    <location>
        <begin position="1"/>
        <end position="21"/>
    </location>
</feature>
<evidence type="ECO:0000313" key="2">
    <source>
        <dbReference type="EMBL" id="NGN82109.1"/>
    </source>
</evidence>
<organism evidence="2 3">
    <name type="scientific">Arthrobacter silviterrae</name>
    <dbReference type="NCBI Taxonomy" id="2026658"/>
    <lineage>
        <taxon>Bacteria</taxon>
        <taxon>Bacillati</taxon>
        <taxon>Actinomycetota</taxon>
        <taxon>Actinomycetes</taxon>
        <taxon>Micrococcales</taxon>
        <taxon>Micrococcaceae</taxon>
        <taxon>Arthrobacter</taxon>
    </lineage>
</organism>
<evidence type="ECO:0000256" key="1">
    <source>
        <dbReference type="SAM" id="MobiDB-lite"/>
    </source>
</evidence>